<accession>A0AAD6ZHY0</accession>
<keyword evidence="1" id="KW-0732">Signal</keyword>
<organism evidence="2 3">
    <name type="scientific">Mycena albidolilacea</name>
    <dbReference type="NCBI Taxonomy" id="1033008"/>
    <lineage>
        <taxon>Eukaryota</taxon>
        <taxon>Fungi</taxon>
        <taxon>Dikarya</taxon>
        <taxon>Basidiomycota</taxon>
        <taxon>Agaricomycotina</taxon>
        <taxon>Agaricomycetes</taxon>
        <taxon>Agaricomycetidae</taxon>
        <taxon>Agaricales</taxon>
        <taxon>Marasmiineae</taxon>
        <taxon>Mycenaceae</taxon>
        <taxon>Mycena</taxon>
    </lineage>
</organism>
<feature type="chain" id="PRO_5041981361" evidence="1">
    <location>
        <begin position="25"/>
        <end position="112"/>
    </location>
</feature>
<keyword evidence="3" id="KW-1185">Reference proteome</keyword>
<dbReference type="EMBL" id="JARIHO010000046">
    <property type="protein sequence ID" value="KAJ7323616.1"/>
    <property type="molecule type" value="Genomic_DNA"/>
</dbReference>
<evidence type="ECO:0000313" key="2">
    <source>
        <dbReference type="EMBL" id="KAJ7323616.1"/>
    </source>
</evidence>
<dbReference type="Proteomes" id="UP001218218">
    <property type="component" value="Unassembled WGS sequence"/>
</dbReference>
<evidence type="ECO:0000256" key="1">
    <source>
        <dbReference type="SAM" id="SignalP"/>
    </source>
</evidence>
<dbReference type="AlphaFoldDB" id="A0AAD6ZHY0"/>
<name>A0AAD6ZHY0_9AGAR</name>
<gene>
    <name evidence="2" type="ORF">DFH08DRAFT_887508</name>
</gene>
<reference evidence="2" key="1">
    <citation type="submission" date="2023-03" db="EMBL/GenBank/DDBJ databases">
        <title>Massive genome expansion in bonnet fungi (Mycena s.s.) driven by repeated elements and novel gene families across ecological guilds.</title>
        <authorList>
            <consortium name="Lawrence Berkeley National Laboratory"/>
            <person name="Harder C.B."/>
            <person name="Miyauchi S."/>
            <person name="Viragh M."/>
            <person name="Kuo A."/>
            <person name="Thoen E."/>
            <person name="Andreopoulos B."/>
            <person name="Lu D."/>
            <person name="Skrede I."/>
            <person name="Drula E."/>
            <person name="Henrissat B."/>
            <person name="Morin E."/>
            <person name="Kohler A."/>
            <person name="Barry K."/>
            <person name="LaButti K."/>
            <person name="Morin E."/>
            <person name="Salamov A."/>
            <person name="Lipzen A."/>
            <person name="Mereny Z."/>
            <person name="Hegedus B."/>
            <person name="Baldrian P."/>
            <person name="Stursova M."/>
            <person name="Weitz H."/>
            <person name="Taylor A."/>
            <person name="Grigoriev I.V."/>
            <person name="Nagy L.G."/>
            <person name="Martin F."/>
            <person name="Kauserud H."/>
        </authorList>
    </citation>
    <scope>NUCLEOTIDE SEQUENCE</scope>
    <source>
        <strain evidence="2">CBHHK002</strain>
    </source>
</reference>
<evidence type="ECO:0000313" key="3">
    <source>
        <dbReference type="Proteomes" id="UP001218218"/>
    </source>
</evidence>
<protein>
    <submittedName>
        <fullName evidence="2">Uncharacterized protein</fullName>
    </submittedName>
</protein>
<proteinExistence type="predicted"/>
<feature type="signal peptide" evidence="1">
    <location>
        <begin position="1"/>
        <end position="24"/>
    </location>
</feature>
<sequence length="112" mass="12580">MSGQGPLRLKRWLYLISLYLHSSALFGKMSEDFGLPDLPDNRNLEPSTAPKCFGPSCFSSCSMPSYTRLRRSSVDKSQEYLSTTTITSGQSFVLMASGYPRTMKVCSHPWRT</sequence>
<comment type="caution">
    <text evidence="2">The sequence shown here is derived from an EMBL/GenBank/DDBJ whole genome shotgun (WGS) entry which is preliminary data.</text>
</comment>